<keyword evidence="3 6" id="KW-0808">Transferase</keyword>
<organism evidence="9 10">
    <name type="scientific">Oceanicoccus sagamiensis</name>
    <dbReference type="NCBI Taxonomy" id="716816"/>
    <lineage>
        <taxon>Bacteria</taxon>
        <taxon>Pseudomonadati</taxon>
        <taxon>Pseudomonadota</taxon>
        <taxon>Gammaproteobacteria</taxon>
        <taxon>Cellvibrionales</taxon>
        <taxon>Spongiibacteraceae</taxon>
        <taxon>Oceanicoccus</taxon>
    </lineage>
</organism>
<dbReference type="KEGG" id="osg:BST96_18205"/>
<dbReference type="STRING" id="716816.BST96_18205"/>
<evidence type="ECO:0000259" key="8">
    <source>
        <dbReference type="PROSITE" id="PS50926"/>
    </source>
</evidence>
<dbReference type="InterPro" id="IPR002792">
    <property type="entry name" value="TRAM_dom"/>
</dbReference>
<reference evidence="9 10" key="1">
    <citation type="submission" date="2016-11" db="EMBL/GenBank/DDBJ databases">
        <title>Trade-off between light-utilization and light-protection in marine flavobacteria.</title>
        <authorList>
            <person name="Kumagai Y."/>
        </authorList>
    </citation>
    <scope>NUCLEOTIDE SEQUENCE [LARGE SCALE GENOMIC DNA]</scope>
    <source>
        <strain evidence="9 10">NBRC 107125</strain>
    </source>
</reference>
<dbReference type="Gene3D" id="2.40.50.140">
    <property type="entry name" value="Nucleic acid-binding proteins"/>
    <property type="match status" value="1"/>
</dbReference>
<dbReference type="InterPro" id="IPR012340">
    <property type="entry name" value="NA-bd_OB-fold"/>
</dbReference>
<dbReference type="InterPro" id="IPR010280">
    <property type="entry name" value="U5_MeTrfase_fam"/>
</dbReference>
<evidence type="ECO:0000256" key="1">
    <source>
        <dbReference type="ARBA" id="ARBA00022485"/>
    </source>
</evidence>
<evidence type="ECO:0000256" key="3">
    <source>
        <dbReference type="ARBA" id="ARBA00022679"/>
    </source>
</evidence>
<feature type="binding site" evidence="6">
    <location>
        <position position="333"/>
    </location>
    <ligand>
        <name>S-adenosyl-L-methionine</name>
        <dbReference type="ChEBI" id="CHEBI:59789"/>
    </ligand>
</feature>
<evidence type="ECO:0000313" key="9">
    <source>
        <dbReference type="EMBL" id="ARN75865.1"/>
    </source>
</evidence>
<dbReference type="GO" id="GO:0070475">
    <property type="term" value="P:rRNA base methylation"/>
    <property type="evidence" value="ECO:0007669"/>
    <property type="project" value="TreeGrafter"/>
</dbReference>
<keyword evidence="10" id="KW-1185">Reference proteome</keyword>
<dbReference type="SUPFAM" id="SSF50249">
    <property type="entry name" value="Nucleic acid-binding proteins"/>
    <property type="match status" value="1"/>
</dbReference>
<feature type="domain" description="TRAM" evidence="8">
    <location>
        <begin position="18"/>
        <end position="77"/>
    </location>
</feature>
<dbReference type="CDD" id="cd02440">
    <property type="entry name" value="AdoMet_MTases"/>
    <property type="match status" value="1"/>
</dbReference>
<evidence type="ECO:0000256" key="4">
    <source>
        <dbReference type="ARBA" id="ARBA00022691"/>
    </source>
</evidence>
<accession>A0A1X9NJ50</accession>
<evidence type="ECO:0000256" key="2">
    <source>
        <dbReference type="ARBA" id="ARBA00022603"/>
    </source>
</evidence>
<dbReference type="PANTHER" id="PTHR11061">
    <property type="entry name" value="RNA M5U METHYLTRANSFERASE"/>
    <property type="match status" value="1"/>
</dbReference>
<proteinExistence type="inferred from homology"/>
<dbReference type="Proteomes" id="UP000193450">
    <property type="component" value="Chromosome"/>
</dbReference>
<keyword evidence="4 6" id="KW-0949">S-adenosyl-L-methionine</keyword>
<dbReference type="GO" id="GO:0070041">
    <property type="term" value="F:rRNA (uridine-C5-)-methyltransferase activity"/>
    <property type="evidence" value="ECO:0007669"/>
    <property type="project" value="TreeGrafter"/>
</dbReference>
<keyword evidence="1" id="KW-0479">Metal-binding</keyword>
<dbReference type="PROSITE" id="PS50926">
    <property type="entry name" value="TRAM"/>
    <property type="match status" value="1"/>
</dbReference>
<dbReference type="PANTHER" id="PTHR11061:SF49">
    <property type="entry name" value="23S RRNA (URACIL(1939)-C(5))-METHYLTRANSFERASE RLMD"/>
    <property type="match status" value="1"/>
</dbReference>
<gene>
    <name evidence="9" type="ORF">BST96_18205</name>
</gene>
<feature type="binding site" evidence="6">
    <location>
        <position position="378"/>
    </location>
    <ligand>
        <name>S-adenosyl-L-methionine</name>
        <dbReference type="ChEBI" id="CHEBI:59789"/>
    </ligand>
</feature>
<dbReference type="OrthoDB" id="9804590at2"/>
<keyword evidence="1" id="KW-0408">Iron</keyword>
<dbReference type="Pfam" id="PF01938">
    <property type="entry name" value="TRAM"/>
    <property type="match status" value="1"/>
</dbReference>
<dbReference type="PROSITE" id="PS01230">
    <property type="entry name" value="TRMA_1"/>
    <property type="match status" value="1"/>
</dbReference>
<feature type="active site" description="Nucleophile" evidence="6">
    <location>
        <position position="404"/>
    </location>
</feature>
<dbReference type="Pfam" id="PF05958">
    <property type="entry name" value="tRNA_U5-meth_tr"/>
    <property type="match status" value="1"/>
</dbReference>
<evidence type="ECO:0000256" key="7">
    <source>
        <dbReference type="PROSITE-ProRule" id="PRU10015"/>
    </source>
</evidence>
<keyword evidence="5" id="KW-0411">Iron-sulfur</keyword>
<evidence type="ECO:0000256" key="6">
    <source>
        <dbReference type="PROSITE-ProRule" id="PRU01024"/>
    </source>
</evidence>
<dbReference type="Gene3D" id="2.40.50.1070">
    <property type="match status" value="1"/>
</dbReference>
<dbReference type="PROSITE" id="PS51687">
    <property type="entry name" value="SAM_MT_RNA_M5U"/>
    <property type="match status" value="1"/>
</dbReference>
<dbReference type="NCBIfam" id="TIGR00479">
    <property type="entry name" value="rumA"/>
    <property type="match status" value="1"/>
</dbReference>
<feature type="binding site" evidence="6">
    <location>
        <position position="283"/>
    </location>
    <ligand>
        <name>S-adenosyl-L-methionine</name>
        <dbReference type="ChEBI" id="CHEBI:59789"/>
    </ligand>
</feature>
<keyword evidence="1" id="KW-0004">4Fe-4S</keyword>
<protein>
    <recommendedName>
        <fullName evidence="8">TRAM domain-containing protein</fullName>
    </recommendedName>
</protein>
<dbReference type="InterPro" id="IPR029063">
    <property type="entry name" value="SAM-dependent_MTases_sf"/>
</dbReference>
<feature type="active site" evidence="7">
    <location>
        <position position="404"/>
    </location>
</feature>
<feature type="binding site" evidence="6">
    <location>
        <position position="312"/>
    </location>
    <ligand>
        <name>S-adenosyl-L-methionine</name>
        <dbReference type="ChEBI" id="CHEBI:59789"/>
    </ligand>
</feature>
<evidence type="ECO:0000256" key="5">
    <source>
        <dbReference type="ARBA" id="ARBA00023014"/>
    </source>
</evidence>
<dbReference type="SUPFAM" id="SSF53335">
    <property type="entry name" value="S-adenosyl-L-methionine-dependent methyltransferases"/>
    <property type="match status" value="1"/>
</dbReference>
<dbReference type="AlphaFoldDB" id="A0A1X9NJ50"/>
<comment type="similarity">
    <text evidence="6">Belongs to the class I-like SAM-binding methyltransferase superfamily. RNA M5U methyltransferase family.</text>
</comment>
<dbReference type="InterPro" id="IPR030390">
    <property type="entry name" value="MeTrfase_TrmA_AS"/>
</dbReference>
<dbReference type="RefSeq" id="WP_085760058.1">
    <property type="nucleotide sequence ID" value="NZ_CP019343.1"/>
</dbReference>
<dbReference type="NCBIfam" id="NF009639">
    <property type="entry name" value="PRK13168.1"/>
    <property type="match status" value="1"/>
</dbReference>
<keyword evidence="2 6" id="KW-0489">Methyltransferase</keyword>
<sequence length="451" mass="49705">MAKFRSSSKPLRTFKPKRRQVPAGKYTLAIESLAEDGRGVARVNGKTVFVAGALAGEQVEVNYQQSHKRFDEAVVVKVLDASAERVTPVCQYYSQCGGCNLQHLAATAQRDYKRKTLQSKFSGLQGDTRFDDSLLGQALHYRHRVRFAIKADRKHFLLGFRQANSHQVVDIAECHVVKPSINALLPRIKPVLAGLKQRSSLLELSITEAANQQLAVVVLAKQALCAEDQAVLAEFADQQDLLFELYQSGDKAKQLLFRQGSAMLFYTLQSQLNMQFAATDFTQVNPQINQQLIDAAIDWLALNQQDSVADYFCGIGNFTLPIARRVKAVTGYELVADMVAKARGNAALNQLANADFQVADLMASGGKRSQAYNKVLLDPPRAGAEALCQQLLHSSAEKILYISCNPKTLYRDADILVAGGYQLARIALADMFPQTSHCEVLALFSLADPDH</sequence>
<dbReference type="Gene3D" id="3.40.50.150">
    <property type="entry name" value="Vaccinia Virus protein VP39"/>
    <property type="match status" value="1"/>
</dbReference>
<dbReference type="GO" id="GO:0051539">
    <property type="term" value="F:4 iron, 4 sulfur cluster binding"/>
    <property type="evidence" value="ECO:0007669"/>
    <property type="project" value="UniProtKB-KW"/>
</dbReference>
<name>A0A1X9NJ50_9GAMM</name>
<dbReference type="FunFam" id="2.40.50.140:FF:000097">
    <property type="entry name" value="23S rRNA (uracil(1939)-C(5))-methyltransferase RlmD"/>
    <property type="match status" value="1"/>
</dbReference>
<evidence type="ECO:0000313" key="10">
    <source>
        <dbReference type="Proteomes" id="UP000193450"/>
    </source>
</evidence>
<dbReference type="EMBL" id="CP019343">
    <property type="protein sequence ID" value="ARN75865.1"/>
    <property type="molecule type" value="Genomic_DNA"/>
</dbReference>